<evidence type="ECO:0000256" key="6">
    <source>
        <dbReference type="ARBA" id="ARBA00047304"/>
    </source>
</evidence>
<dbReference type="InterPro" id="IPR035897">
    <property type="entry name" value="Toll_tir_struct_dom_sf"/>
</dbReference>
<keyword evidence="4" id="KW-0378">Hydrolase</keyword>
<dbReference type="InterPro" id="IPR058192">
    <property type="entry name" value="WHD_ROQ1-like"/>
</dbReference>
<comment type="caution">
    <text evidence="9">The sequence shown here is derived from an EMBL/GenBank/DDBJ whole genome shotgun (WGS) entry which is preliminary data.</text>
</comment>
<dbReference type="InterPro" id="IPR042197">
    <property type="entry name" value="Apaf_helical"/>
</dbReference>
<dbReference type="SUPFAM" id="SSF52058">
    <property type="entry name" value="L domain-like"/>
    <property type="match status" value="1"/>
</dbReference>
<dbReference type="SMART" id="SM00255">
    <property type="entry name" value="TIR"/>
    <property type="match status" value="1"/>
</dbReference>
<dbReference type="PROSITE" id="PS51450">
    <property type="entry name" value="LRR"/>
    <property type="match status" value="1"/>
</dbReference>
<dbReference type="InterPro" id="IPR002182">
    <property type="entry name" value="NB-ARC"/>
</dbReference>
<gene>
    <name evidence="9" type="ORF">P3X46_010449</name>
</gene>
<feature type="transmembrane region" description="Helical" evidence="7">
    <location>
        <begin position="1159"/>
        <end position="1176"/>
    </location>
</feature>
<evidence type="ECO:0000259" key="8">
    <source>
        <dbReference type="PROSITE" id="PS50104"/>
    </source>
</evidence>
<dbReference type="EC" id="3.2.2.6" evidence="1"/>
<dbReference type="SUPFAM" id="SSF52200">
    <property type="entry name" value="Toll/Interleukin receptor TIR domain"/>
    <property type="match status" value="1"/>
</dbReference>
<dbReference type="PRINTS" id="PR00364">
    <property type="entry name" value="DISEASERSIST"/>
</dbReference>
<dbReference type="Pfam" id="PF01582">
    <property type="entry name" value="TIR"/>
    <property type="match status" value="1"/>
</dbReference>
<evidence type="ECO:0000256" key="2">
    <source>
        <dbReference type="ARBA" id="ARBA00022614"/>
    </source>
</evidence>
<dbReference type="Proteomes" id="UP001174677">
    <property type="component" value="Chromosome 6"/>
</dbReference>
<dbReference type="Pfam" id="PF23282">
    <property type="entry name" value="WHD_ROQ1"/>
    <property type="match status" value="1"/>
</dbReference>
<dbReference type="PANTHER" id="PTHR11017">
    <property type="entry name" value="LEUCINE-RICH REPEAT-CONTAINING PROTEIN"/>
    <property type="match status" value="1"/>
</dbReference>
<dbReference type="EMBL" id="JARPOI010000006">
    <property type="protein sequence ID" value="KAJ9178573.1"/>
    <property type="molecule type" value="Genomic_DNA"/>
</dbReference>
<accession>A0ABQ9MGQ8</accession>
<proteinExistence type="predicted"/>
<dbReference type="PROSITE" id="PS50104">
    <property type="entry name" value="TIR"/>
    <property type="match status" value="1"/>
</dbReference>
<dbReference type="SUPFAM" id="SSF52540">
    <property type="entry name" value="P-loop containing nucleoside triphosphate hydrolases"/>
    <property type="match status" value="1"/>
</dbReference>
<dbReference type="Pfam" id="PF20160">
    <property type="entry name" value="C-JID"/>
    <property type="match status" value="1"/>
</dbReference>
<reference evidence="9" key="1">
    <citation type="journal article" date="2023" name="Plant Biotechnol. J.">
        <title>Chromosome-level wild Hevea brasiliensis genome provides new tools for genomic-assisted breeding and valuable loci to elevate rubber yield.</title>
        <authorList>
            <person name="Cheng H."/>
            <person name="Song X."/>
            <person name="Hu Y."/>
            <person name="Wu T."/>
            <person name="Yang Q."/>
            <person name="An Z."/>
            <person name="Feng S."/>
            <person name="Deng Z."/>
            <person name="Wu W."/>
            <person name="Zeng X."/>
            <person name="Tu M."/>
            <person name="Wang X."/>
            <person name="Huang H."/>
        </authorList>
    </citation>
    <scope>NUCLEOTIDE SEQUENCE</scope>
    <source>
        <strain evidence="9">MT/VB/25A 57/8</strain>
    </source>
</reference>
<keyword evidence="2" id="KW-0433">Leucine-rich repeat</keyword>
<organism evidence="9 10">
    <name type="scientific">Hevea brasiliensis</name>
    <name type="common">Para rubber tree</name>
    <name type="synonym">Siphonia brasiliensis</name>
    <dbReference type="NCBI Taxonomy" id="3981"/>
    <lineage>
        <taxon>Eukaryota</taxon>
        <taxon>Viridiplantae</taxon>
        <taxon>Streptophyta</taxon>
        <taxon>Embryophyta</taxon>
        <taxon>Tracheophyta</taxon>
        <taxon>Spermatophyta</taxon>
        <taxon>Magnoliopsida</taxon>
        <taxon>eudicotyledons</taxon>
        <taxon>Gunneridae</taxon>
        <taxon>Pentapetalae</taxon>
        <taxon>rosids</taxon>
        <taxon>fabids</taxon>
        <taxon>Malpighiales</taxon>
        <taxon>Euphorbiaceae</taxon>
        <taxon>Crotonoideae</taxon>
        <taxon>Micrandreae</taxon>
        <taxon>Hevea</taxon>
    </lineage>
</organism>
<dbReference type="InterPro" id="IPR011713">
    <property type="entry name" value="Leu-rich_rpt_3"/>
</dbReference>
<dbReference type="InterPro" id="IPR000157">
    <property type="entry name" value="TIR_dom"/>
</dbReference>
<keyword evidence="3" id="KW-0677">Repeat</keyword>
<feature type="transmembrane region" description="Helical" evidence="7">
    <location>
        <begin position="1188"/>
        <end position="1207"/>
    </location>
</feature>
<keyword evidence="7" id="KW-1133">Transmembrane helix</keyword>
<dbReference type="InterPro" id="IPR045344">
    <property type="entry name" value="C-JID"/>
</dbReference>
<dbReference type="Gene3D" id="3.80.10.10">
    <property type="entry name" value="Ribonuclease Inhibitor"/>
    <property type="match status" value="3"/>
</dbReference>
<dbReference type="InterPro" id="IPR001611">
    <property type="entry name" value="Leu-rich_rpt"/>
</dbReference>
<keyword evidence="5" id="KW-0520">NAD</keyword>
<evidence type="ECO:0000256" key="7">
    <source>
        <dbReference type="SAM" id="Phobius"/>
    </source>
</evidence>
<comment type="catalytic activity">
    <reaction evidence="6">
        <text>NAD(+) + H2O = ADP-D-ribose + nicotinamide + H(+)</text>
        <dbReference type="Rhea" id="RHEA:16301"/>
        <dbReference type="ChEBI" id="CHEBI:15377"/>
        <dbReference type="ChEBI" id="CHEBI:15378"/>
        <dbReference type="ChEBI" id="CHEBI:17154"/>
        <dbReference type="ChEBI" id="CHEBI:57540"/>
        <dbReference type="ChEBI" id="CHEBI:57967"/>
        <dbReference type="EC" id="3.2.2.6"/>
    </reaction>
    <physiologicalReaction direction="left-to-right" evidence="6">
        <dbReference type="Rhea" id="RHEA:16302"/>
    </physiologicalReaction>
</comment>
<dbReference type="InterPro" id="IPR032675">
    <property type="entry name" value="LRR_dom_sf"/>
</dbReference>
<name>A0ABQ9MGQ8_HEVBR</name>
<evidence type="ECO:0000256" key="1">
    <source>
        <dbReference type="ARBA" id="ARBA00011982"/>
    </source>
</evidence>
<keyword evidence="7" id="KW-0472">Membrane</keyword>
<dbReference type="InterPro" id="IPR044974">
    <property type="entry name" value="Disease_R_plants"/>
</dbReference>
<dbReference type="Gene3D" id="3.40.50.10140">
    <property type="entry name" value="Toll/interleukin-1 receptor homology (TIR) domain"/>
    <property type="match status" value="1"/>
</dbReference>
<evidence type="ECO:0000313" key="9">
    <source>
        <dbReference type="EMBL" id="KAJ9178573.1"/>
    </source>
</evidence>
<sequence>MASSSSSSSSINPQWKKYDAFISFRGADIREGFLSHLYEALSRKQICAFKDDKLDRGQEISPALLKTIENSRVSIVIFSKNYAYSPWCLDELVKILECQETTGQIVLPVFYQVDPSDVQDLTGRFGDALAQHKENFRDCLEKVESWSCALKGTANISGWDSRNIKPESKLIEEIVHDIGKKLNHLFPNVFDEDGFVGIDSRVKEVESLLCLESEDVRVIGIWGMGGIGKTTIADRVFNGIANKFESQCFIANVREELEKRTPIQLRDEILGKILEGENFYVGTPYTLHPFIKRSLRNRRVLIVLDDVDDYLHLRDLLGGWNLYGPGSRIIVTSRDKQVLEIVDCKKYIYKVEELNDCESLQLFSLHAFKQPHPAEGYMKQLSERVISYTQGVPLAVKVLGCNLYGKSVTEWESELKKLETIPNKKIQGILRRSYDELDDNERSIFLDIACFFKGEDKERVKNILDCCGFSAESGIRSLLDKSLVTISEKKVGMHDLLQQMGKDIVCKENKVPRKRSRLWDAQDIYYILTKEKGAESVEAISFDMSKIKNMELCPSAFEKFYKLRLLKFYNPGSEEIKLHLPKGLKFLPNELRFLYWDQYPLKYLPSKFCPENLVELHMQSSQLKQLWNEDAPCLENLKCMDLSNSKQLIKIPDPLKFPKLEVVILRGCTSLVEVSSSTKYHSKIIDLNLGNCRKLCHFPSCIYLTNGVSLSFYGCSKLANLPSGLGEFRCVEYLNLIGCTKLASLPNSICNLKSLKRLDISHCVNLHGLPENLGDLESLENLIATRSGIKKLPGSVNQLKELKILICDEIDGLLLPPLTGLACLYYLSLQDCGISEIPSNLGSLGSLIYLVLSGNNFKSIPASIKQCSELKTLMLSNCKRLQFLPELPSALEWVDAENCTSLEFVSSSFIQGYMNSYLDLDLSKCINLDQSSLMDCLLLKLQSMGPPEDQYLDKEADATKFDCLECLCIARSEVPKWMMYKNDNGSSLLFSLTTPHATDFIKIAFCALFAPKVNDSRNLFMAISCKYSFITESGDSLDVNSSCSKFNINDISLWYSTIHFNSKKFRIREASFQFYGRTDQREFISEVIHKCGVHLLFDHNLEDDDDDGNDRKRLSAMVGYERADDEGLFFTQFSEMSDQVAEDDYEQYPERHEFKGFDLNFALSFLFTLVICLAANSDQTKAQPTRMIFALMLIYVCLKLLSFNSSLSLHGMRN</sequence>
<keyword evidence="7" id="KW-0812">Transmembrane</keyword>
<dbReference type="Gene3D" id="3.40.50.300">
    <property type="entry name" value="P-loop containing nucleotide triphosphate hydrolases"/>
    <property type="match status" value="1"/>
</dbReference>
<evidence type="ECO:0000256" key="4">
    <source>
        <dbReference type="ARBA" id="ARBA00022801"/>
    </source>
</evidence>
<evidence type="ECO:0000313" key="10">
    <source>
        <dbReference type="Proteomes" id="UP001174677"/>
    </source>
</evidence>
<evidence type="ECO:0000256" key="5">
    <source>
        <dbReference type="ARBA" id="ARBA00023027"/>
    </source>
</evidence>
<dbReference type="PANTHER" id="PTHR11017:SF357">
    <property type="entry name" value="ADP-RIBOSYL CYCLASE_CYCLIC ADP-RIBOSE HYDROLASE"/>
    <property type="match status" value="1"/>
</dbReference>
<protein>
    <recommendedName>
        <fullName evidence="1">ADP-ribosyl cyclase/cyclic ADP-ribose hydrolase</fullName>
        <ecNumber evidence="1">3.2.2.6</ecNumber>
    </recommendedName>
</protein>
<dbReference type="InterPro" id="IPR027417">
    <property type="entry name" value="P-loop_NTPase"/>
</dbReference>
<dbReference type="Pfam" id="PF00931">
    <property type="entry name" value="NB-ARC"/>
    <property type="match status" value="1"/>
</dbReference>
<dbReference type="Pfam" id="PF07725">
    <property type="entry name" value="LRR_3"/>
    <property type="match status" value="1"/>
</dbReference>
<dbReference type="Gene3D" id="1.10.8.430">
    <property type="entry name" value="Helical domain of apoptotic protease-activating factors"/>
    <property type="match status" value="1"/>
</dbReference>
<evidence type="ECO:0000256" key="3">
    <source>
        <dbReference type="ARBA" id="ARBA00022737"/>
    </source>
</evidence>
<feature type="domain" description="TIR" evidence="8">
    <location>
        <begin position="16"/>
        <end position="182"/>
    </location>
</feature>
<keyword evidence="10" id="KW-1185">Reference proteome</keyword>